<accession>A0A8S9WPU0</accession>
<keyword evidence="2" id="KW-1185">Reference proteome</keyword>
<dbReference type="EMBL" id="WIXP02000058">
    <property type="protein sequence ID" value="KAF6197445.1"/>
    <property type="molecule type" value="Genomic_DNA"/>
</dbReference>
<comment type="caution">
    <text evidence="1">The sequence shown here is derived from an EMBL/GenBank/DDBJ whole genome shotgun (WGS) entry which is preliminary data.</text>
</comment>
<dbReference type="AlphaFoldDB" id="A0A8S9WPU0"/>
<name>A0A8S9WPU0_APOLU</name>
<protein>
    <submittedName>
        <fullName evidence="1">Uncharacterized protein</fullName>
    </submittedName>
</protein>
<organism evidence="1 2">
    <name type="scientific">Apolygus lucorum</name>
    <name type="common">Small green plant bug</name>
    <name type="synonym">Lygocoris lucorum</name>
    <dbReference type="NCBI Taxonomy" id="248454"/>
    <lineage>
        <taxon>Eukaryota</taxon>
        <taxon>Metazoa</taxon>
        <taxon>Ecdysozoa</taxon>
        <taxon>Arthropoda</taxon>
        <taxon>Hexapoda</taxon>
        <taxon>Insecta</taxon>
        <taxon>Pterygota</taxon>
        <taxon>Neoptera</taxon>
        <taxon>Paraneoptera</taxon>
        <taxon>Hemiptera</taxon>
        <taxon>Heteroptera</taxon>
        <taxon>Panheteroptera</taxon>
        <taxon>Cimicomorpha</taxon>
        <taxon>Miridae</taxon>
        <taxon>Mirini</taxon>
        <taxon>Apolygus</taxon>
    </lineage>
</organism>
<gene>
    <name evidence="1" type="ORF">GE061_020200</name>
</gene>
<proteinExistence type="predicted"/>
<sequence>MDRHCERSPSLGRRGHEELPVALEPLISEGGLVTFGGGTSEGRSTLVDPASSHMLVSKLKPCKSQYKLF</sequence>
<evidence type="ECO:0000313" key="2">
    <source>
        <dbReference type="Proteomes" id="UP000466442"/>
    </source>
</evidence>
<evidence type="ECO:0000313" key="1">
    <source>
        <dbReference type="EMBL" id="KAF6197445.1"/>
    </source>
</evidence>
<dbReference type="Proteomes" id="UP000466442">
    <property type="component" value="Unassembled WGS sequence"/>
</dbReference>
<dbReference type="OrthoDB" id="10071313at2759"/>
<reference evidence="1" key="1">
    <citation type="journal article" date="2021" name="Mol. Ecol. Resour.">
        <title>Apolygus lucorum genome provides insights into omnivorousness and mesophyll feeding.</title>
        <authorList>
            <person name="Liu Y."/>
            <person name="Liu H."/>
            <person name="Wang H."/>
            <person name="Huang T."/>
            <person name="Liu B."/>
            <person name="Yang B."/>
            <person name="Yin L."/>
            <person name="Li B."/>
            <person name="Zhang Y."/>
            <person name="Zhang S."/>
            <person name="Jiang F."/>
            <person name="Zhang X."/>
            <person name="Ren Y."/>
            <person name="Wang B."/>
            <person name="Wang S."/>
            <person name="Lu Y."/>
            <person name="Wu K."/>
            <person name="Fan W."/>
            <person name="Wang G."/>
        </authorList>
    </citation>
    <scope>NUCLEOTIDE SEQUENCE</scope>
    <source>
        <strain evidence="1">12Hb</strain>
    </source>
</reference>